<accession>A0A084TKK6</accession>
<comment type="caution">
    <text evidence="3">The sequence shown here is derived from an EMBL/GenBank/DDBJ whole genome shotgun (WGS) entry which is preliminary data.</text>
</comment>
<keyword evidence="1" id="KW-0520">NAD</keyword>
<keyword evidence="4" id="KW-1185">Reference proteome</keyword>
<dbReference type="RefSeq" id="WP_036120158.1">
    <property type="nucleotide sequence ID" value="NZ_BMET01000001.1"/>
</dbReference>
<dbReference type="STRING" id="1197477.IA57_05270"/>
<sequence length="344" mass="39072">MKILVTGAAGFIGFHLCKKLIEQHHEVVGLDNVNDYYDIELKYARLKELGVLKNKAEQFNSLSESESLKGFSFVRMHLEDRKNLFKLFEEQQFDVVCNLAAQAGVRYSLENPNAYIDSNVVGFLNILECCRHNKIKHLLYASSSSVYGENDKTPFSVTDNVDHPISLYAATKKSNELMAYTYSHLFNIPTTGLRFFTVYGPWGRPDMALFLFTKAISQGESIKVFNRGKMSRDFTYIDDIIHGIEIVLKNPPNIAENSKKTAPYRLSNIGNGSPESLGDFIKAIETSLGKEAEKEYLPMQPGDVSRTWADVSKLEQMGYKSSVNIEKGVQKFVEWYRDFYKTNG</sequence>
<dbReference type="InterPro" id="IPR001509">
    <property type="entry name" value="Epimerase_deHydtase"/>
</dbReference>
<dbReference type="PANTHER" id="PTHR43574">
    <property type="entry name" value="EPIMERASE-RELATED"/>
    <property type="match status" value="1"/>
</dbReference>
<protein>
    <submittedName>
        <fullName evidence="3">Capsule biosynthesis protein CapI</fullName>
    </submittedName>
</protein>
<evidence type="ECO:0000259" key="2">
    <source>
        <dbReference type="Pfam" id="PF01370"/>
    </source>
</evidence>
<proteinExistence type="predicted"/>
<evidence type="ECO:0000256" key="1">
    <source>
        <dbReference type="ARBA" id="ARBA00023027"/>
    </source>
</evidence>
<dbReference type="Gene3D" id="3.40.50.720">
    <property type="entry name" value="NAD(P)-binding Rossmann-like Domain"/>
    <property type="match status" value="1"/>
</dbReference>
<evidence type="ECO:0000313" key="4">
    <source>
        <dbReference type="Proteomes" id="UP000028521"/>
    </source>
</evidence>
<dbReference type="PRINTS" id="PR01713">
    <property type="entry name" value="NUCEPIMERASE"/>
</dbReference>
<reference evidence="3 4" key="1">
    <citation type="journal article" date="2014" name="Genome Announc.">
        <title>Draft Genome Sequence of the Algicidal Bacterium Mangrovimonas yunxiaonensis Strain LY01.</title>
        <authorList>
            <person name="Li Y."/>
            <person name="Zhu H."/>
            <person name="Li C."/>
            <person name="Zhang H."/>
            <person name="Chen Z."/>
            <person name="Zheng W."/>
            <person name="Xu H."/>
            <person name="Zheng T."/>
        </authorList>
    </citation>
    <scope>NUCLEOTIDE SEQUENCE [LARGE SCALE GENOMIC DNA]</scope>
    <source>
        <strain evidence="3 4">LY01</strain>
    </source>
</reference>
<gene>
    <name evidence="3" type="ORF">IA57_05270</name>
</gene>
<dbReference type="Pfam" id="PF01370">
    <property type="entry name" value="Epimerase"/>
    <property type="match status" value="1"/>
</dbReference>
<feature type="domain" description="NAD-dependent epimerase/dehydratase" evidence="2">
    <location>
        <begin position="3"/>
        <end position="254"/>
    </location>
</feature>
<dbReference type="SUPFAM" id="SSF51735">
    <property type="entry name" value="NAD(P)-binding Rossmann-fold domains"/>
    <property type="match status" value="1"/>
</dbReference>
<organism evidence="3 4">
    <name type="scientific">Mangrovimonas yunxiaonensis</name>
    <dbReference type="NCBI Taxonomy" id="1197477"/>
    <lineage>
        <taxon>Bacteria</taxon>
        <taxon>Pseudomonadati</taxon>
        <taxon>Bacteroidota</taxon>
        <taxon>Flavobacteriia</taxon>
        <taxon>Flavobacteriales</taxon>
        <taxon>Flavobacteriaceae</taxon>
        <taxon>Mangrovimonas</taxon>
    </lineage>
</organism>
<reference evidence="4" key="2">
    <citation type="submission" date="2014-07" db="EMBL/GenBank/DDBJ databases">
        <title>Genome sequence of Mangrovimonas yunxiaonensis.</title>
        <authorList>
            <person name="Li Y."/>
            <person name="Zheng T."/>
        </authorList>
    </citation>
    <scope>NUCLEOTIDE SEQUENCE [LARGE SCALE GENOMIC DNA]</scope>
    <source>
        <strain evidence="4">LY01</strain>
    </source>
</reference>
<dbReference type="EMBL" id="JPFK01000005">
    <property type="protein sequence ID" value="KFB01242.1"/>
    <property type="molecule type" value="Genomic_DNA"/>
</dbReference>
<dbReference type="eggNOG" id="COG0451">
    <property type="taxonomic scope" value="Bacteria"/>
</dbReference>
<dbReference type="Proteomes" id="UP000028521">
    <property type="component" value="Unassembled WGS sequence"/>
</dbReference>
<dbReference type="AlphaFoldDB" id="A0A084TKK6"/>
<dbReference type="InterPro" id="IPR036291">
    <property type="entry name" value="NAD(P)-bd_dom_sf"/>
</dbReference>
<name>A0A084TKK6_9FLAO</name>
<dbReference type="Gene3D" id="3.90.25.10">
    <property type="entry name" value="UDP-galactose 4-epimerase, domain 1"/>
    <property type="match status" value="1"/>
</dbReference>
<dbReference type="OrthoDB" id="9801785at2"/>
<evidence type="ECO:0000313" key="3">
    <source>
        <dbReference type="EMBL" id="KFB01242.1"/>
    </source>
</evidence>
<dbReference type="CDD" id="cd05253">
    <property type="entry name" value="UDP_GE_SDE_e"/>
    <property type="match status" value="1"/>
</dbReference>